<evidence type="ECO:0000313" key="4">
    <source>
        <dbReference type="Proteomes" id="UP001501461"/>
    </source>
</evidence>
<feature type="region of interest" description="Disordered" evidence="1">
    <location>
        <begin position="1"/>
        <end position="27"/>
    </location>
</feature>
<reference evidence="3 4" key="1">
    <citation type="journal article" date="2019" name="Int. J. Syst. Evol. Microbiol.">
        <title>The Global Catalogue of Microorganisms (GCM) 10K type strain sequencing project: providing services to taxonomists for standard genome sequencing and annotation.</title>
        <authorList>
            <consortium name="The Broad Institute Genomics Platform"/>
            <consortium name="The Broad Institute Genome Sequencing Center for Infectious Disease"/>
            <person name="Wu L."/>
            <person name="Ma J."/>
        </authorList>
    </citation>
    <scope>NUCLEOTIDE SEQUENCE [LARGE SCALE GENOMIC DNA]</scope>
    <source>
        <strain evidence="3 4">JCM 13595</strain>
    </source>
</reference>
<feature type="transmembrane region" description="Helical" evidence="2">
    <location>
        <begin position="72"/>
        <end position="99"/>
    </location>
</feature>
<comment type="caution">
    <text evidence="3">The sequence shown here is derived from an EMBL/GenBank/DDBJ whole genome shotgun (WGS) entry which is preliminary data.</text>
</comment>
<keyword evidence="2" id="KW-0472">Membrane</keyword>
<gene>
    <name evidence="3" type="ORF">GCM10009720_03630</name>
</gene>
<sequence>MSYPQYQQQHLPPSNLPQQHGGYAPQQEATDGLGSWVLTTFLMFIPLVNIIYLLVLAFGGSNSLAKRNFARATLIWMLVSFVLAIIVAIVLATAGVSIFNELSNSYSTNYAY</sequence>
<proteinExistence type="predicted"/>
<evidence type="ECO:0008006" key="5">
    <source>
        <dbReference type="Google" id="ProtNLM"/>
    </source>
</evidence>
<dbReference type="RefSeq" id="WP_343955893.1">
    <property type="nucleotide sequence ID" value="NZ_BAAAMN010000007.1"/>
</dbReference>
<keyword evidence="2" id="KW-0812">Transmembrane</keyword>
<protein>
    <recommendedName>
        <fullName evidence="5">Interferon-induced transmembrane protein</fullName>
    </recommendedName>
</protein>
<feature type="compositionally biased region" description="Polar residues" evidence="1">
    <location>
        <begin position="1"/>
        <end position="18"/>
    </location>
</feature>
<evidence type="ECO:0000313" key="3">
    <source>
        <dbReference type="EMBL" id="GAA2027192.1"/>
    </source>
</evidence>
<dbReference type="EMBL" id="BAAAMN010000007">
    <property type="protein sequence ID" value="GAA2027192.1"/>
    <property type="molecule type" value="Genomic_DNA"/>
</dbReference>
<keyword evidence="4" id="KW-1185">Reference proteome</keyword>
<accession>A0ABN2U1K0</accession>
<evidence type="ECO:0000256" key="1">
    <source>
        <dbReference type="SAM" id="MobiDB-lite"/>
    </source>
</evidence>
<feature type="transmembrane region" description="Helical" evidence="2">
    <location>
        <begin position="36"/>
        <end position="60"/>
    </location>
</feature>
<evidence type="ECO:0000256" key="2">
    <source>
        <dbReference type="SAM" id="Phobius"/>
    </source>
</evidence>
<dbReference type="Proteomes" id="UP001501461">
    <property type="component" value="Unassembled WGS sequence"/>
</dbReference>
<keyword evidence="2" id="KW-1133">Transmembrane helix</keyword>
<name>A0ABN2U1K0_9MICC</name>
<organism evidence="3 4">
    <name type="scientific">Yaniella flava</name>
    <dbReference type="NCBI Taxonomy" id="287930"/>
    <lineage>
        <taxon>Bacteria</taxon>
        <taxon>Bacillati</taxon>
        <taxon>Actinomycetota</taxon>
        <taxon>Actinomycetes</taxon>
        <taxon>Micrococcales</taxon>
        <taxon>Micrococcaceae</taxon>
        <taxon>Yaniella</taxon>
    </lineage>
</organism>